<dbReference type="EMBL" id="CP000478">
    <property type="protein sequence ID" value="ABK17012.1"/>
    <property type="molecule type" value="Genomic_DNA"/>
</dbReference>
<dbReference type="STRING" id="335543.Sfum_1321"/>
<feature type="region of interest" description="Disordered" evidence="1">
    <location>
        <begin position="507"/>
        <end position="528"/>
    </location>
</feature>
<proteinExistence type="predicted"/>
<protein>
    <recommendedName>
        <fullName evidence="4">ATP-binding protein</fullName>
    </recommendedName>
</protein>
<dbReference type="Gene3D" id="3.30.565.10">
    <property type="entry name" value="Histidine kinase-like ATPase, C-terminal domain"/>
    <property type="match status" value="1"/>
</dbReference>
<keyword evidence="3" id="KW-1185">Reference proteome</keyword>
<reference evidence="2 3" key="1">
    <citation type="submission" date="2006-10" db="EMBL/GenBank/DDBJ databases">
        <title>Complete sequence of Syntrophobacter fumaroxidans MPOB.</title>
        <authorList>
            <consortium name="US DOE Joint Genome Institute"/>
            <person name="Copeland A."/>
            <person name="Lucas S."/>
            <person name="Lapidus A."/>
            <person name="Barry K."/>
            <person name="Detter J.C."/>
            <person name="Glavina del Rio T."/>
            <person name="Hammon N."/>
            <person name="Israni S."/>
            <person name="Pitluck S."/>
            <person name="Goltsman E.G."/>
            <person name="Martinez M."/>
            <person name="Schmutz J."/>
            <person name="Larimer F."/>
            <person name="Land M."/>
            <person name="Hauser L."/>
            <person name="Kyrpides N."/>
            <person name="Kim E."/>
            <person name="Boone D.R."/>
            <person name="Brockman F."/>
            <person name="Culley D."/>
            <person name="Ferry J."/>
            <person name="Gunsalus R."/>
            <person name="McInerney M.J."/>
            <person name="Morrison M."/>
            <person name="Plugge C."/>
            <person name="Rohlin L."/>
            <person name="Scholten J."/>
            <person name="Sieber J."/>
            <person name="Stams A.J.M."/>
            <person name="Worm P."/>
            <person name="Henstra A.M."/>
            <person name="Richardson P."/>
        </authorList>
    </citation>
    <scope>NUCLEOTIDE SEQUENCE [LARGE SCALE GENOMIC DNA]</scope>
    <source>
        <strain evidence="3">DSM 10017 / MPOB</strain>
    </source>
</reference>
<dbReference type="HOGENOM" id="CLU_037923_0_0_7"/>
<dbReference type="RefSeq" id="WP_011698183.1">
    <property type="nucleotide sequence ID" value="NC_008554.1"/>
</dbReference>
<dbReference type="Pfam" id="PF13589">
    <property type="entry name" value="HATPase_c_3"/>
    <property type="match status" value="1"/>
</dbReference>
<accession>A0LHW0</accession>
<feature type="compositionally biased region" description="Basic and acidic residues" evidence="1">
    <location>
        <begin position="508"/>
        <end position="528"/>
    </location>
</feature>
<name>A0LHW0_SYNFM</name>
<evidence type="ECO:0008006" key="4">
    <source>
        <dbReference type="Google" id="ProtNLM"/>
    </source>
</evidence>
<evidence type="ECO:0000313" key="2">
    <source>
        <dbReference type="EMBL" id="ABK17012.1"/>
    </source>
</evidence>
<sequence>MILIRPEVRMYAAFARLNYKPWYALAEFVDNSLQSALSNMDRLRVVSQGPYRLQVDIDIGTDSIEVRDNAAGIHEHEYARAFLPASPPADTSGLSEFGLGLKAAASWFARQWSVRTSSLGEPIERTITFDIPKIVETNSEHLEPVERTVCANDHFTTVSLRDLQVRLRGRTIGKIKDHLQSIYRVFLRDGLLELRLNGETLAYDPPTFLQAPFYATPTNEPVTWRKEIELDLGDGHRVRGWAAILARASVANAGFAMFRRRRLIQGSHGDGYRPEVIFGKPNKFIYQRLIGEFEIEGFSVSHTKDGIQWEDWEEDILNWLKEKLDDEPLPLLDQAANYRARASIIQDMVQEATWDTRQAIAQHLPPIIDEQINAAPNEAPLPRALDELESELARSEQVELHLDHAHRHWVINVELMSDISREAWFEIAENVTDSDSTRIHIRVNLAHPFMVRFISPDADELVPFTRLAAGLAIAEITAREVGVRQAGTLRMNFNQILRSALSGPIQRGEIRHAEQRQPSDPDNRIASR</sequence>
<dbReference type="InterPro" id="IPR036890">
    <property type="entry name" value="HATPase_C_sf"/>
</dbReference>
<evidence type="ECO:0000256" key="1">
    <source>
        <dbReference type="SAM" id="MobiDB-lite"/>
    </source>
</evidence>
<evidence type="ECO:0000313" key="3">
    <source>
        <dbReference type="Proteomes" id="UP000001784"/>
    </source>
</evidence>
<dbReference type="KEGG" id="sfu:Sfum_1321"/>
<dbReference type="OrthoDB" id="9813438at2"/>
<dbReference type="eggNOG" id="COG0323">
    <property type="taxonomic scope" value="Bacteria"/>
</dbReference>
<gene>
    <name evidence="2" type="ordered locus">Sfum_1321</name>
</gene>
<dbReference type="SUPFAM" id="SSF55874">
    <property type="entry name" value="ATPase domain of HSP90 chaperone/DNA topoisomerase II/histidine kinase"/>
    <property type="match status" value="1"/>
</dbReference>
<dbReference type="InParanoid" id="A0LHW0"/>
<dbReference type="AlphaFoldDB" id="A0LHW0"/>
<dbReference type="Proteomes" id="UP000001784">
    <property type="component" value="Chromosome"/>
</dbReference>
<organism evidence="2 3">
    <name type="scientific">Syntrophobacter fumaroxidans (strain DSM 10017 / MPOB)</name>
    <dbReference type="NCBI Taxonomy" id="335543"/>
    <lineage>
        <taxon>Bacteria</taxon>
        <taxon>Pseudomonadati</taxon>
        <taxon>Thermodesulfobacteriota</taxon>
        <taxon>Syntrophobacteria</taxon>
        <taxon>Syntrophobacterales</taxon>
        <taxon>Syntrophobacteraceae</taxon>
        <taxon>Syntrophobacter</taxon>
    </lineage>
</organism>